<feature type="domain" description="Ig-like" evidence="11">
    <location>
        <begin position="279"/>
        <end position="401"/>
    </location>
</feature>
<feature type="domain" description="Ig-like" evidence="11">
    <location>
        <begin position="409"/>
        <end position="519"/>
    </location>
</feature>
<evidence type="ECO:0000256" key="5">
    <source>
        <dbReference type="ARBA" id="ARBA00022989"/>
    </source>
</evidence>
<dbReference type="InterPro" id="IPR003599">
    <property type="entry name" value="Ig_sub"/>
</dbReference>
<sequence>MHDSLTRPNYCPPKSTPASHVLISPSNVLKLKLHVNASCDGTAGPLPQTSHQGPGVRQRGVAVHGVHGTTWKGNKELKVGLHLASIAHLHLLVSLSRQSDWTHLRVATLDSLSSFPFLPSRQKSSHGFDASINMRGTVLHYLLWLISSAEGKAKVNTEVQTGPLYRVVGSLLSISCNTSGFSNPNSKKDFEIRMKDPAKLYGGINIMSSKDPGFSYARFMPRIRNNEMSIKHVDSNSIIFEIKYLKKEDEGEYECSVVNSENTLNGVYSAMTVVKVIDNSLSVTSSDNPTSLSYNEGEALSLTCQASTNTIQHVHLAFAWYLRKEGAQDAKPIISLDRDFTLTPGEGFEQRYRDEAIRLDKLDEATYRLNIAELEQSDQGQIYCQAQEWIQDPDRSWYKISQKDAEEIPLTVKAKVVTSMSVVEVSLSAQKALHEGQELLLSCGINAQNLAKRFFSVAWLWEGNELAKIGPTGILTVRQEYIDRERNGELKATRTGNNNYQLRIKPVKTTDKGSYSCRAWPEERGEDGNFNQGAAQDSKPMDINIFTPESGLSVKMENMKQPVSPGEKLKLVCEADGVKGQLSVTWERQPTLPTSSLFATIISLSENGVTEKATAFEGREVRVTHLTTNRFVFELADVAESDSGIYKCIVSETQPSGGTQSQMENVSVNVKSIDSVVKVALRSREPMVTVGNDVQLMCKVSSPRVPMTLTWSKETEKADLNTIVVLYSNGSISWSGDQHRYQVQVDNQGNNVMHNLKVLRASHREAGKYQCTVSVFQHNIYKKLPASNLVNVMVQNPAFHLCTSTYLSLTFLESKLALSSSPTISQRINTDIQIDCKVTSRTSEFSLYAVTWVLQQDAENKTILTSDHNGITTFGQQIEESHKKRISMRHTDGPTFELTIQQARISDKGIYMCKVVEYLQDPWGQWYSLSDKHLTINVEVTELEKKLSIEKKEAERNISIAEDFSIPCHITQQSSKESQFQVKWFWQQGTEVKTIFTAYRNSTLQASNKNVVVRYDHPSPHQFGLTVLNSNLENSGMYFCEVEEWINAPADGWMKHAVEKSGNLNVTVDAEGQAKAVTDLTLQASTWMPIYVITVSIGLCIITILTYKLCRRKTSGGKNSVADPPLPGRGFCEWVGANSTLSTKPCICFIKSARPIEAFCGAM</sequence>
<feature type="domain" description="Ig-like" evidence="11">
    <location>
        <begin position="797"/>
        <end position="935"/>
    </location>
</feature>
<dbReference type="InterPro" id="IPR013783">
    <property type="entry name" value="Ig-like_fold"/>
</dbReference>
<keyword evidence="5 10" id="KW-1133">Transmembrane helix</keyword>
<evidence type="ECO:0000256" key="9">
    <source>
        <dbReference type="SAM" id="MobiDB-lite"/>
    </source>
</evidence>
<evidence type="ECO:0000313" key="13">
    <source>
        <dbReference type="Proteomes" id="UP000250572"/>
    </source>
</evidence>
<dbReference type="EMBL" id="NHOQ01000293">
    <property type="protein sequence ID" value="PWA31435.1"/>
    <property type="molecule type" value="Genomic_DNA"/>
</dbReference>
<dbReference type="PANTHER" id="PTHR12207">
    <property type="entry name" value="V-SET AND TRANSMEMBRANE DOMAIN-CONTAINING PROTEIN"/>
    <property type="match status" value="1"/>
</dbReference>
<dbReference type="InterPro" id="IPR007110">
    <property type="entry name" value="Ig-like_dom"/>
</dbReference>
<organism evidence="12 13">
    <name type="scientific">Gambusia affinis</name>
    <name type="common">Western mosquitofish</name>
    <name type="synonym">Heterandria affinis</name>
    <dbReference type="NCBI Taxonomy" id="33528"/>
    <lineage>
        <taxon>Eukaryota</taxon>
        <taxon>Metazoa</taxon>
        <taxon>Chordata</taxon>
        <taxon>Craniata</taxon>
        <taxon>Vertebrata</taxon>
        <taxon>Euteleostomi</taxon>
        <taxon>Actinopterygii</taxon>
        <taxon>Neopterygii</taxon>
        <taxon>Teleostei</taxon>
        <taxon>Neoteleostei</taxon>
        <taxon>Acanthomorphata</taxon>
        <taxon>Ovalentaria</taxon>
        <taxon>Atherinomorphae</taxon>
        <taxon>Cyprinodontiformes</taxon>
        <taxon>Poeciliidae</taxon>
        <taxon>Poeciliinae</taxon>
        <taxon>Gambusia</taxon>
    </lineage>
</organism>
<dbReference type="SMART" id="SM00409">
    <property type="entry name" value="IG"/>
    <property type="match status" value="7"/>
</dbReference>
<keyword evidence="6 10" id="KW-0472">Membrane</keyword>
<proteinExistence type="predicted"/>
<feature type="non-terminal residue" evidence="12">
    <location>
        <position position="1163"/>
    </location>
</feature>
<keyword evidence="8" id="KW-0393">Immunoglobulin domain</keyword>
<dbReference type="Proteomes" id="UP000250572">
    <property type="component" value="Unassembled WGS sequence"/>
</dbReference>
<evidence type="ECO:0000256" key="7">
    <source>
        <dbReference type="ARBA" id="ARBA00023157"/>
    </source>
</evidence>
<evidence type="ECO:0000256" key="8">
    <source>
        <dbReference type="ARBA" id="ARBA00023319"/>
    </source>
</evidence>
<evidence type="ECO:0000256" key="2">
    <source>
        <dbReference type="ARBA" id="ARBA00022692"/>
    </source>
</evidence>
<keyword evidence="7" id="KW-1015">Disulfide bond</keyword>
<protein>
    <recommendedName>
        <fullName evidence="11">Ig-like domain-containing protein</fullName>
    </recommendedName>
</protein>
<keyword evidence="4" id="KW-0677">Repeat</keyword>
<dbReference type="GO" id="GO:0016020">
    <property type="term" value="C:membrane"/>
    <property type="evidence" value="ECO:0007669"/>
    <property type="project" value="UniProtKB-SubCell"/>
</dbReference>
<dbReference type="InterPro" id="IPR036179">
    <property type="entry name" value="Ig-like_dom_sf"/>
</dbReference>
<comment type="subcellular location">
    <subcellularLocation>
        <location evidence="1">Membrane</location>
        <topology evidence="1">Single-pass type I membrane protein</topology>
    </subcellularLocation>
</comment>
<dbReference type="FunFam" id="2.60.40.10:FF:000191">
    <property type="entry name" value="Immunoglobulin superfamily member 3"/>
    <property type="match status" value="1"/>
</dbReference>
<feature type="domain" description="Ig-like" evidence="11">
    <location>
        <begin position="548"/>
        <end position="667"/>
    </location>
</feature>
<feature type="transmembrane region" description="Helical" evidence="10">
    <location>
        <begin position="1087"/>
        <end position="1110"/>
    </location>
</feature>
<evidence type="ECO:0000256" key="4">
    <source>
        <dbReference type="ARBA" id="ARBA00022737"/>
    </source>
</evidence>
<feature type="domain" description="Ig-like" evidence="11">
    <location>
        <begin position="674"/>
        <end position="774"/>
    </location>
</feature>
<dbReference type="PANTHER" id="PTHR12207:SF25">
    <property type="entry name" value="IMMUNOGLOBULIN SUPERFAMILY MEMBER 2"/>
    <property type="match status" value="1"/>
</dbReference>
<dbReference type="Pfam" id="PF07686">
    <property type="entry name" value="V-set"/>
    <property type="match status" value="3"/>
</dbReference>
<dbReference type="PROSITE" id="PS50835">
    <property type="entry name" value="IG_LIKE"/>
    <property type="match status" value="6"/>
</dbReference>
<evidence type="ECO:0000256" key="10">
    <source>
        <dbReference type="SAM" id="Phobius"/>
    </source>
</evidence>
<evidence type="ECO:0000256" key="3">
    <source>
        <dbReference type="ARBA" id="ARBA00022729"/>
    </source>
</evidence>
<dbReference type="InterPro" id="IPR013106">
    <property type="entry name" value="Ig_V-set"/>
</dbReference>
<evidence type="ECO:0000256" key="1">
    <source>
        <dbReference type="ARBA" id="ARBA00004479"/>
    </source>
</evidence>
<comment type="caution">
    <text evidence="12">The sequence shown here is derived from an EMBL/GenBank/DDBJ whole genome shotgun (WGS) entry which is preliminary data.</text>
</comment>
<dbReference type="Gene3D" id="2.60.40.10">
    <property type="entry name" value="Immunoglobulins"/>
    <property type="match status" value="7"/>
</dbReference>
<evidence type="ECO:0000259" key="11">
    <source>
        <dbReference type="PROSITE" id="PS50835"/>
    </source>
</evidence>
<dbReference type="STRING" id="33528.ENSGAFP00000031673"/>
<feature type="region of interest" description="Disordered" evidence="9">
    <location>
        <begin position="521"/>
        <end position="541"/>
    </location>
</feature>
<evidence type="ECO:0000256" key="6">
    <source>
        <dbReference type="ARBA" id="ARBA00023136"/>
    </source>
</evidence>
<name>A0A315W5X7_GAMAF</name>
<keyword evidence="2 10" id="KW-0812">Transmembrane</keyword>
<evidence type="ECO:0000313" key="12">
    <source>
        <dbReference type="EMBL" id="PWA31435.1"/>
    </source>
</evidence>
<dbReference type="SUPFAM" id="SSF48726">
    <property type="entry name" value="Immunoglobulin"/>
    <property type="match status" value="7"/>
</dbReference>
<keyword evidence="13" id="KW-1185">Reference proteome</keyword>
<gene>
    <name evidence="12" type="ORF">CCH79_00002694</name>
</gene>
<dbReference type="InterPro" id="IPR051102">
    <property type="entry name" value="IgSF_V-set/TM_domain"/>
</dbReference>
<dbReference type="FunFam" id="2.60.40.10:FF:000491">
    <property type="entry name" value="Immunoglobulin superfamily, member 3"/>
    <property type="match status" value="1"/>
</dbReference>
<reference evidence="12 13" key="1">
    <citation type="journal article" date="2018" name="G3 (Bethesda)">
        <title>A High-Quality Reference Genome for the Invasive Mosquitofish Gambusia affinis Using a Chicago Library.</title>
        <authorList>
            <person name="Hoffberg S.L."/>
            <person name="Troendle N.J."/>
            <person name="Glenn T.C."/>
            <person name="Mahmud O."/>
            <person name="Louha S."/>
            <person name="Chalopin D."/>
            <person name="Bennetzen J.L."/>
            <person name="Mauricio R."/>
        </authorList>
    </citation>
    <scope>NUCLEOTIDE SEQUENCE [LARGE SCALE GENOMIC DNA]</scope>
    <source>
        <strain evidence="12">NE01/NJP1002.9</strain>
        <tissue evidence="12">Muscle</tissue>
    </source>
</reference>
<dbReference type="AlphaFoldDB" id="A0A315W5X7"/>
<dbReference type="SMART" id="SM00406">
    <property type="entry name" value="IGv"/>
    <property type="match status" value="5"/>
</dbReference>
<feature type="domain" description="Ig-like" evidence="11">
    <location>
        <begin position="945"/>
        <end position="1043"/>
    </location>
</feature>
<accession>A0A315W5X7</accession>
<keyword evidence="3" id="KW-0732">Signal</keyword>
<dbReference type="CDD" id="cd00099">
    <property type="entry name" value="IgV"/>
    <property type="match status" value="1"/>
</dbReference>